<evidence type="ECO:0008006" key="4">
    <source>
        <dbReference type="Google" id="ProtNLM"/>
    </source>
</evidence>
<organism evidence="2 3">
    <name type="scientific">Streptomyces mutabilis</name>
    <dbReference type="NCBI Taxonomy" id="67332"/>
    <lineage>
        <taxon>Bacteria</taxon>
        <taxon>Bacillati</taxon>
        <taxon>Actinomycetota</taxon>
        <taxon>Actinomycetes</taxon>
        <taxon>Kitasatosporales</taxon>
        <taxon>Streptomycetaceae</taxon>
        <taxon>Streptomyces</taxon>
    </lineage>
</organism>
<name>A0A086MQP1_9ACTN</name>
<evidence type="ECO:0000313" key="2">
    <source>
        <dbReference type="EMBL" id="KFG71209.1"/>
    </source>
</evidence>
<gene>
    <name evidence="2" type="ORF">FM21_36255</name>
</gene>
<dbReference type="RefSeq" id="WP_052412547.1">
    <property type="nucleotide sequence ID" value="NZ_KN039953.1"/>
</dbReference>
<reference evidence="2 3" key="1">
    <citation type="submission" date="2014-05" db="EMBL/GenBank/DDBJ databases">
        <title>Complete genome sequence of the Streptomyces mutabilis TRM45540.</title>
        <authorList>
            <person name="Luo X."/>
            <person name="Zhang L."/>
        </authorList>
    </citation>
    <scope>NUCLEOTIDE SEQUENCE [LARGE SCALE GENOMIC DNA]</scope>
    <source>
        <strain evidence="2 3">TRM45540</strain>
    </source>
</reference>
<dbReference type="InterPro" id="IPR006175">
    <property type="entry name" value="YjgF/YER057c/UK114"/>
</dbReference>
<comment type="caution">
    <text evidence="2">The sequence shown here is derived from an EMBL/GenBank/DDBJ whole genome shotgun (WGS) entry which is preliminary data.</text>
</comment>
<evidence type="ECO:0000256" key="1">
    <source>
        <dbReference type="ARBA" id="ARBA00010552"/>
    </source>
</evidence>
<dbReference type="HOGENOM" id="CLU_100715_7_4_11"/>
<dbReference type="CDD" id="cd00448">
    <property type="entry name" value="YjgF_YER057c_UK114_family"/>
    <property type="match status" value="1"/>
</dbReference>
<dbReference type="Pfam" id="PF01042">
    <property type="entry name" value="Ribonuc_L-PSP"/>
    <property type="match status" value="1"/>
</dbReference>
<sequence length="133" mass="14320">MTTHDVAGRELITLESTPATAPYSAAVALGDLVWTSGALPTQPDGSCPADFGDQVRAALTNLESQLNAAGADWSTVLKINGYVSDVERLPELNRVYEEVVNVHGKPARTTVEVSRFRGRVQVEFEAVAHRRSA</sequence>
<comment type="similarity">
    <text evidence="1">Belongs to the RutC family.</text>
</comment>
<dbReference type="Proteomes" id="UP000029095">
    <property type="component" value="Unassembled WGS sequence"/>
</dbReference>
<accession>A0A086MQP1</accession>
<dbReference type="SUPFAM" id="SSF55298">
    <property type="entry name" value="YjgF-like"/>
    <property type="match status" value="1"/>
</dbReference>
<dbReference type="STRING" id="1915400.FM21_36255"/>
<dbReference type="GO" id="GO:0005829">
    <property type="term" value="C:cytosol"/>
    <property type="evidence" value="ECO:0007669"/>
    <property type="project" value="TreeGrafter"/>
</dbReference>
<dbReference type="AlphaFoldDB" id="A0A086MQP1"/>
<evidence type="ECO:0000313" key="3">
    <source>
        <dbReference type="Proteomes" id="UP000029095"/>
    </source>
</evidence>
<protein>
    <recommendedName>
        <fullName evidence="4">RidA family protein</fullName>
    </recommendedName>
</protein>
<dbReference type="GO" id="GO:0019239">
    <property type="term" value="F:deaminase activity"/>
    <property type="evidence" value="ECO:0007669"/>
    <property type="project" value="TreeGrafter"/>
</dbReference>
<dbReference type="PANTHER" id="PTHR11803">
    <property type="entry name" value="2-IMINOBUTANOATE/2-IMINOPROPANOATE DEAMINASE RIDA"/>
    <property type="match status" value="1"/>
</dbReference>
<proteinExistence type="inferred from homology"/>
<keyword evidence="3" id="KW-1185">Reference proteome</keyword>
<dbReference type="EMBL" id="JNFQ01000010">
    <property type="protein sequence ID" value="KFG71209.1"/>
    <property type="molecule type" value="Genomic_DNA"/>
</dbReference>
<dbReference type="InterPro" id="IPR035959">
    <property type="entry name" value="RutC-like_sf"/>
</dbReference>
<dbReference type="PANTHER" id="PTHR11803:SF58">
    <property type="entry name" value="PROTEIN HMF1-RELATED"/>
    <property type="match status" value="1"/>
</dbReference>
<dbReference type="Gene3D" id="3.30.1330.40">
    <property type="entry name" value="RutC-like"/>
    <property type="match status" value="1"/>
</dbReference>